<keyword evidence="3 4" id="KW-0040">ANK repeat</keyword>
<reference evidence="8 9" key="1">
    <citation type="submission" date="2023-01" db="EMBL/GenBank/DDBJ databases">
        <title>Analysis of 21 Apiospora genomes using comparative genomics revels a genus with tremendous synthesis potential of carbohydrate active enzymes and secondary metabolites.</title>
        <authorList>
            <person name="Sorensen T."/>
        </authorList>
    </citation>
    <scope>NUCLEOTIDE SEQUENCE [LARGE SCALE GENOMIC DNA]</scope>
    <source>
        <strain evidence="8 9">CBS 114990</strain>
    </source>
</reference>
<dbReference type="CDD" id="cd14447">
    <property type="entry name" value="SPX"/>
    <property type="match status" value="1"/>
</dbReference>
<evidence type="ECO:0000259" key="6">
    <source>
        <dbReference type="PROSITE" id="PS51382"/>
    </source>
</evidence>
<dbReference type="SMART" id="SM00248">
    <property type="entry name" value="ANK"/>
    <property type="match status" value="2"/>
</dbReference>
<dbReference type="SUPFAM" id="SSF48403">
    <property type="entry name" value="Ankyrin repeat"/>
    <property type="match status" value="1"/>
</dbReference>
<dbReference type="InterPro" id="IPR036770">
    <property type="entry name" value="Ankyrin_rpt-contain_sf"/>
</dbReference>
<dbReference type="Pfam" id="PF12796">
    <property type="entry name" value="Ank_2"/>
    <property type="match status" value="1"/>
</dbReference>
<dbReference type="Pfam" id="PF25329">
    <property type="entry name" value="C2_GDE1"/>
    <property type="match status" value="1"/>
</dbReference>
<dbReference type="InterPro" id="IPR030395">
    <property type="entry name" value="GP_PDE_dom"/>
</dbReference>
<dbReference type="Proteomes" id="UP001433268">
    <property type="component" value="Unassembled WGS sequence"/>
</dbReference>
<feature type="domain" description="GP-PDE" evidence="7">
    <location>
        <begin position="686"/>
        <end position="987"/>
    </location>
</feature>
<evidence type="ECO:0000256" key="3">
    <source>
        <dbReference type="ARBA" id="ARBA00023043"/>
    </source>
</evidence>
<dbReference type="InterPro" id="IPR017946">
    <property type="entry name" value="PLC-like_Pdiesterase_TIM-brl"/>
</dbReference>
<dbReference type="InterPro" id="IPR057506">
    <property type="entry name" value="C2_GPCPD1"/>
</dbReference>
<evidence type="ECO:0000313" key="9">
    <source>
        <dbReference type="Proteomes" id="UP001433268"/>
    </source>
</evidence>
<dbReference type="PANTHER" id="PTHR22958">
    <property type="entry name" value="GLYCEROPHOSPHORYL DIESTER PHOSPHODIESTERASE"/>
    <property type="match status" value="1"/>
</dbReference>
<dbReference type="PROSITE" id="PS50297">
    <property type="entry name" value="ANK_REP_REGION"/>
    <property type="match status" value="1"/>
</dbReference>
<organism evidence="8 9">
    <name type="scientific">Apiospora hydei</name>
    <dbReference type="NCBI Taxonomy" id="1337664"/>
    <lineage>
        <taxon>Eukaryota</taxon>
        <taxon>Fungi</taxon>
        <taxon>Dikarya</taxon>
        <taxon>Ascomycota</taxon>
        <taxon>Pezizomycotina</taxon>
        <taxon>Sordariomycetes</taxon>
        <taxon>Xylariomycetidae</taxon>
        <taxon>Amphisphaeriales</taxon>
        <taxon>Apiosporaceae</taxon>
        <taxon>Apiospora</taxon>
    </lineage>
</organism>
<dbReference type="GeneID" id="92044897"/>
<dbReference type="PANTHER" id="PTHR22958:SF1">
    <property type="entry name" value="GLYCEROPHOSPHOCHOLINE PHOSPHODIESTERASE GPCPD1"/>
    <property type="match status" value="1"/>
</dbReference>
<dbReference type="Gene3D" id="1.25.40.20">
    <property type="entry name" value="Ankyrin repeat-containing domain"/>
    <property type="match status" value="1"/>
</dbReference>
<keyword evidence="2" id="KW-0378">Hydrolase</keyword>
<protein>
    <submittedName>
        <fullName evidence="8">GDPD-domain-containing protein</fullName>
    </submittedName>
</protein>
<dbReference type="InterPro" id="IPR004331">
    <property type="entry name" value="SPX_dom"/>
</dbReference>
<name>A0ABR1W8A1_9PEZI</name>
<gene>
    <name evidence="8" type="ORF">PG997_007522</name>
</gene>
<accession>A0ABR1W8A1</accession>
<proteinExistence type="predicted"/>
<keyword evidence="9" id="KW-1185">Reference proteome</keyword>
<keyword evidence="1" id="KW-0677">Repeat</keyword>
<evidence type="ECO:0000256" key="5">
    <source>
        <dbReference type="SAM" id="MobiDB-lite"/>
    </source>
</evidence>
<dbReference type="Pfam" id="PF03009">
    <property type="entry name" value="GDPD"/>
    <property type="match status" value="1"/>
</dbReference>
<dbReference type="PROSITE" id="PS51704">
    <property type="entry name" value="GP_PDE"/>
    <property type="match status" value="1"/>
</dbReference>
<evidence type="ECO:0000313" key="8">
    <source>
        <dbReference type="EMBL" id="KAK8079704.1"/>
    </source>
</evidence>
<sequence length="995" mass="109668">MRFGKSFQQLIIPEYGSFYVDYVGRKALIKKLHTKGQDLDSAYQLLRDDFLRIEEFRARFLCSVHGQEKEMIDNFHLDELPRSIPVPSFRQSELHFLAEGYRGLLNILAELRWFDRVNKTAARRLFCKLERIDTQKEGKHGAQCADWFDLYAESEEKTTAAARRMSALLTGLDRARSDHAPDPHAVPLKKTPWRFGSASDRLPDIRALHHLALQGDAEKLIQLAHPDSTFGSGVVQLDQVIKYLILNHLEATAVQILERSPEYVQNMDKDCLLFCMRVTLCARSAEDVSTGPEISRREEELLEVFRRMLQLCSSSTRRSLNPDGSGAELLSFAVKHNLTRYCEMILYLGGPVMNRDWVTELMKAAKGSNLPSPFEIMLYQRQPIFIDAIKCLGEDMHGNADHDIRRILDGFLTAAVRLQNDEAFRCLIDAGCKFSSISAGERSSSGNALHIAALQGRVDYVNLLLAAIGERRETLDATEPRRGLTALAIACMHGHEGVVKALLLAGADASVNDQFGWTAKEHAAGPASNIPAMAEPVAPTLKQGEQAIIVNLGSIQARLKEDTVVVNCCSSNPATAAKEDTSYTLTVSAPQESQVGRFKTSMTFNLPLINDDLDTNPCVFLLREDATLVLTFRITARSRHGPSQEKVVGIGSAVLEGTKLAAGCPRENLVRERTAAILDCDTMDVVGLGQNIAKDKYLQIGENTIQSFLAAAKLGASFVELTRDLEAVVYHDFSFSESGTDIPIHDLTLEQFRYASKVQSPQGNPASVIGSPHRPTSGSAPRLRSRSVSRDEPGATQVQDRVKLTVDFRNKGLKPNTRGEFIHDSLVTLEELLSELPEDLGLNIEFKHPRIHETIAAGVAPVVIEINKFIDVALDKIRQSAGANRPLVLSSFTPSNAGKPPPSDLDKRAASVQAAVHFARWWGLAGIVFASEPFLLCPRLVRFVRNAGLMCGTYGPQNNEPDNVKLQADAGLDLLVTDRVGLIAKALTEHGAGSE</sequence>
<comment type="caution">
    <text evidence="8">The sequence shown here is derived from an EMBL/GenBank/DDBJ whole genome shotgun (WGS) entry which is preliminary data.</text>
</comment>
<dbReference type="RefSeq" id="XP_066667179.1">
    <property type="nucleotide sequence ID" value="XM_066811837.1"/>
</dbReference>
<evidence type="ECO:0000256" key="4">
    <source>
        <dbReference type="PROSITE-ProRule" id="PRU00023"/>
    </source>
</evidence>
<feature type="domain" description="SPX" evidence="6">
    <location>
        <begin position="1"/>
        <end position="143"/>
    </location>
</feature>
<feature type="region of interest" description="Disordered" evidence="5">
    <location>
        <begin position="760"/>
        <end position="796"/>
    </location>
</feature>
<dbReference type="InterPro" id="IPR051578">
    <property type="entry name" value="GDPD"/>
</dbReference>
<dbReference type="PROSITE" id="PS51382">
    <property type="entry name" value="SPX"/>
    <property type="match status" value="1"/>
</dbReference>
<evidence type="ECO:0000256" key="1">
    <source>
        <dbReference type="ARBA" id="ARBA00022737"/>
    </source>
</evidence>
<dbReference type="SUPFAM" id="SSF51695">
    <property type="entry name" value="PLC-like phosphodiesterases"/>
    <property type="match status" value="1"/>
</dbReference>
<dbReference type="Gene3D" id="3.20.20.190">
    <property type="entry name" value="Phosphatidylinositol (PI) phosphodiesterase"/>
    <property type="match status" value="1"/>
</dbReference>
<dbReference type="EMBL" id="JAQQWN010000006">
    <property type="protein sequence ID" value="KAK8079704.1"/>
    <property type="molecule type" value="Genomic_DNA"/>
</dbReference>
<feature type="repeat" description="ANK" evidence="4">
    <location>
        <begin position="482"/>
        <end position="514"/>
    </location>
</feature>
<evidence type="ECO:0000259" key="7">
    <source>
        <dbReference type="PROSITE" id="PS51704"/>
    </source>
</evidence>
<dbReference type="PROSITE" id="PS50088">
    <property type="entry name" value="ANK_REPEAT"/>
    <property type="match status" value="1"/>
</dbReference>
<dbReference type="InterPro" id="IPR002110">
    <property type="entry name" value="Ankyrin_rpt"/>
</dbReference>
<evidence type="ECO:0000256" key="2">
    <source>
        <dbReference type="ARBA" id="ARBA00022801"/>
    </source>
</evidence>